<feature type="domain" description="Inosine/uridine-preferring nucleoside hydrolase" evidence="3">
    <location>
        <begin position="39"/>
        <end position="314"/>
    </location>
</feature>
<dbReference type="GO" id="GO:0008477">
    <property type="term" value="F:purine nucleosidase activity"/>
    <property type="evidence" value="ECO:0007669"/>
    <property type="project" value="TreeGrafter"/>
</dbReference>
<dbReference type="Pfam" id="PF01156">
    <property type="entry name" value="IU_nuc_hydro"/>
    <property type="match status" value="1"/>
</dbReference>
<dbReference type="PANTHER" id="PTHR12304:SF4">
    <property type="entry name" value="URIDINE NUCLEOSIDASE"/>
    <property type="match status" value="1"/>
</dbReference>
<dbReference type="PANTHER" id="PTHR12304">
    <property type="entry name" value="INOSINE-URIDINE PREFERRING NUCLEOSIDE HYDROLASE"/>
    <property type="match status" value="1"/>
</dbReference>
<protein>
    <submittedName>
        <fullName evidence="4">Nucleoside hydrolase</fullName>
    </submittedName>
</protein>
<evidence type="ECO:0000259" key="3">
    <source>
        <dbReference type="Pfam" id="PF01156"/>
    </source>
</evidence>
<dbReference type="AlphaFoldDB" id="A0A4V1NVC1"/>
<dbReference type="InterPro" id="IPR036452">
    <property type="entry name" value="Ribo_hydro-like"/>
</dbReference>
<evidence type="ECO:0000256" key="1">
    <source>
        <dbReference type="ARBA" id="ARBA00022801"/>
    </source>
</evidence>
<dbReference type="Gene3D" id="3.90.245.10">
    <property type="entry name" value="Ribonucleoside hydrolase-like"/>
    <property type="match status" value="1"/>
</dbReference>
<keyword evidence="5" id="KW-1185">Reference proteome</keyword>
<dbReference type="Proteomes" id="UP000290253">
    <property type="component" value="Unassembled WGS sequence"/>
</dbReference>
<dbReference type="SUPFAM" id="SSF53590">
    <property type="entry name" value="Nucleoside hydrolase"/>
    <property type="match status" value="1"/>
</dbReference>
<sequence length="324" mass="35177">MKAMPRRWLTAILFGFALSGLLTLFAGRTHAAQPPQQLVLLDTDIGDDIDDAFALALIERSPDLRLLGVTTAFGDTHLRARLVRRFLDATGFASVPVAAGVPTTPKTTFTQAAYANSSGTAHISSLSGPDFLLDQIRRHPGQITLLAIGPETNLAAAIDKDPATFRTLKRIVIMGGSVDRGYDGHTHADPEWNILCDIPAAQKVFTSGVPIALMPLDSTILKFPPDQLQELFSHRTPLIGQLHELETEWSKNSPYAGPTLAPTLFDPMTVTYAVRPDLCPTTPLHLVIDDKGFTRRTAGTPNVGACLKSDPGAFFHFYLSRVSR</sequence>
<accession>A0A4V1NVC1</accession>
<keyword evidence="2" id="KW-0326">Glycosidase</keyword>
<evidence type="ECO:0000313" key="5">
    <source>
        <dbReference type="Proteomes" id="UP000290253"/>
    </source>
</evidence>
<comment type="caution">
    <text evidence="4">The sequence shown here is derived from an EMBL/GenBank/DDBJ whole genome shotgun (WGS) entry which is preliminary data.</text>
</comment>
<evidence type="ECO:0000313" key="4">
    <source>
        <dbReference type="EMBL" id="RXS95250.1"/>
    </source>
</evidence>
<evidence type="ECO:0000256" key="2">
    <source>
        <dbReference type="ARBA" id="ARBA00023295"/>
    </source>
</evidence>
<dbReference type="GO" id="GO:0006152">
    <property type="term" value="P:purine nucleoside catabolic process"/>
    <property type="evidence" value="ECO:0007669"/>
    <property type="project" value="TreeGrafter"/>
</dbReference>
<reference evidence="4 5" key="1">
    <citation type="journal article" date="2016" name="Int. J. Syst. Evol. Microbiol.">
        <title>Acidipila dinghuensis sp. nov., an acidobacterium isolated from forest soil.</title>
        <authorList>
            <person name="Jiang Y.W."/>
            <person name="Wang J."/>
            <person name="Chen M.H."/>
            <person name="Lv Y.Y."/>
            <person name="Qiu L.H."/>
        </authorList>
    </citation>
    <scope>NUCLEOTIDE SEQUENCE [LARGE SCALE GENOMIC DNA]</scope>
    <source>
        <strain evidence="4 5">DHOF10</strain>
    </source>
</reference>
<dbReference type="GO" id="GO:0005829">
    <property type="term" value="C:cytosol"/>
    <property type="evidence" value="ECO:0007669"/>
    <property type="project" value="TreeGrafter"/>
</dbReference>
<dbReference type="InterPro" id="IPR001910">
    <property type="entry name" value="Inosine/uridine_hydrolase_dom"/>
</dbReference>
<dbReference type="EMBL" id="SDMK01000002">
    <property type="protein sequence ID" value="RXS95250.1"/>
    <property type="molecule type" value="Genomic_DNA"/>
</dbReference>
<keyword evidence="1 4" id="KW-0378">Hydrolase</keyword>
<dbReference type="OrthoDB" id="9797882at2"/>
<gene>
    <name evidence="4" type="ORF">ESZ00_11680</name>
</gene>
<name>A0A4V1NVC1_9BACT</name>
<organism evidence="4 5">
    <name type="scientific">Silvibacterium dinghuense</name>
    <dbReference type="NCBI Taxonomy" id="1560006"/>
    <lineage>
        <taxon>Bacteria</taxon>
        <taxon>Pseudomonadati</taxon>
        <taxon>Acidobacteriota</taxon>
        <taxon>Terriglobia</taxon>
        <taxon>Terriglobales</taxon>
        <taxon>Acidobacteriaceae</taxon>
        <taxon>Silvibacterium</taxon>
    </lineage>
</organism>
<proteinExistence type="predicted"/>
<dbReference type="InterPro" id="IPR023186">
    <property type="entry name" value="IUNH"/>
</dbReference>